<dbReference type="STRING" id="50990.A0A4Y7Q662"/>
<dbReference type="VEuPathDB" id="FungiDB:BD410DRAFT_839412"/>
<evidence type="ECO:0000313" key="3">
    <source>
        <dbReference type="Proteomes" id="UP000294933"/>
    </source>
</evidence>
<protein>
    <submittedName>
        <fullName evidence="2">Uncharacterized protein</fullName>
    </submittedName>
</protein>
<dbReference type="InterPro" id="IPR013898">
    <property type="entry name" value="Atg43"/>
</dbReference>
<gene>
    <name evidence="2" type="ORF">BD410DRAFT_839412</name>
</gene>
<dbReference type="Proteomes" id="UP000294933">
    <property type="component" value="Unassembled WGS sequence"/>
</dbReference>
<name>A0A4Y7Q662_9AGAM</name>
<dbReference type="GO" id="GO:0000423">
    <property type="term" value="P:mitophagy"/>
    <property type="evidence" value="ECO:0007669"/>
    <property type="project" value="InterPro"/>
</dbReference>
<feature type="region of interest" description="Disordered" evidence="1">
    <location>
        <begin position="1"/>
        <end position="30"/>
    </location>
</feature>
<dbReference type="PANTHER" id="PTHR38699">
    <property type="entry name" value="CHROMOSOME 1, WHOLE GENOME SHOTGUN SEQUENCE"/>
    <property type="match status" value="1"/>
</dbReference>
<evidence type="ECO:0000256" key="1">
    <source>
        <dbReference type="SAM" id="MobiDB-lite"/>
    </source>
</evidence>
<dbReference type="GO" id="GO:0140580">
    <property type="term" value="F:mitochondrion autophagosome adaptor activity"/>
    <property type="evidence" value="ECO:0007669"/>
    <property type="project" value="InterPro"/>
</dbReference>
<proteinExistence type="predicted"/>
<reference evidence="2 3" key="1">
    <citation type="submission" date="2018-06" db="EMBL/GenBank/DDBJ databases">
        <title>A transcriptomic atlas of mushroom development highlights an independent origin of complex multicellularity.</title>
        <authorList>
            <consortium name="DOE Joint Genome Institute"/>
            <person name="Krizsan K."/>
            <person name="Almasi E."/>
            <person name="Merenyi Z."/>
            <person name="Sahu N."/>
            <person name="Viragh M."/>
            <person name="Koszo T."/>
            <person name="Mondo S."/>
            <person name="Kiss B."/>
            <person name="Balint B."/>
            <person name="Kues U."/>
            <person name="Barry K."/>
            <person name="Hegedus J.C."/>
            <person name="Henrissat B."/>
            <person name="Johnson J."/>
            <person name="Lipzen A."/>
            <person name="Ohm R."/>
            <person name="Nagy I."/>
            <person name="Pangilinan J."/>
            <person name="Yan J."/>
            <person name="Xiong Y."/>
            <person name="Grigoriev I.V."/>
            <person name="Hibbett D.S."/>
            <person name="Nagy L.G."/>
        </authorList>
    </citation>
    <scope>NUCLEOTIDE SEQUENCE [LARGE SCALE GENOMIC DNA]</scope>
    <source>
        <strain evidence="2 3">SZMC22713</strain>
    </source>
</reference>
<accession>A0A4Y7Q662</accession>
<dbReference type="EMBL" id="ML170173">
    <property type="protein sequence ID" value="TDL22698.1"/>
    <property type="molecule type" value="Genomic_DNA"/>
</dbReference>
<dbReference type="AlphaFoldDB" id="A0A4Y7Q662"/>
<organism evidence="2 3">
    <name type="scientific">Rickenella mellea</name>
    <dbReference type="NCBI Taxonomy" id="50990"/>
    <lineage>
        <taxon>Eukaryota</taxon>
        <taxon>Fungi</taxon>
        <taxon>Dikarya</taxon>
        <taxon>Basidiomycota</taxon>
        <taxon>Agaricomycotina</taxon>
        <taxon>Agaricomycetes</taxon>
        <taxon>Hymenochaetales</taxon>
        <taxon>Rickenellaceae</taxon>
        <taxon>Rickenella</taxon>
    </lineage>
</organism>
<evidence type="ECO:0000313" key="2">
    <source>
        <dbReference type="EMBL" id="TDL22698.1"/>
    </source>
</evidence>
<dbReference type="OrthoDB" id="10257284at2759"/>
<keyword evidence="3" id="KW-1185">Reference proteome</keyword>
<sequence>MTSLDPSHIPFPQRRDHASRGKAIIHPSGSSPLIPAIPDLRFEQSYLRSIAPFMRTRTTNTSHSPGTSSSANKLHSEEKHAAMGVVQPVDSASAGLQVVSIDWAGVLWITVRDQVLSPLVQGTVWGFAGLFLRPLASLLGSKIGSLFTSFTHRPPPRSLNVTRPDSKFGARVESFSRDGIETNIALRK</sequence>
<dbReference type="Pfam" id="PF08589">
    <property type="entry name" value="ATG43"/>
    <property type="match status" value="1"/>
</dbReference>
<dbReference type="PANTHER" id="PTHR38699:SF1">
    <property type="entry name" value="MITOPHAGY RECEPTOR ATG43"/>
    <property type="match status" value="1"/>
</dbReference>